<dbReference type="AlphaFoldDB" id="A0A926D1J1"/>
<dbReference type="InterPro" id="IPR009296">
    <property type="entry name" value="DUF951"/>
</dbReference>
<dbReference type="EMBL" id="JACRSO010000003">
    <property type="protein sequence ID" value="MBC8529259.1"/>
    <property type="molecule type" value="Genomic_DNA"/>
</dbReference>
<dbReference type="PANTHER" id="PTHR38455:SF1">
    <property type="entry name" value="DUF951 DOMAIN-CONTAINING PROTEIN"/>
    <property type="match status" value="1"/>
</dbReference>
<dbReference type="PANTHER" id="PTHR38455">
    <property type="entry name" value="HYPOTHETICAL CYTOSOLIC PROTEIN"/>
    <property type="match status" value="1"/>
</dbReference>
<organism evidence="1 2">
    <name type="scientific">Luoshenia tenuis</name>
    <dbReference type="NCBI Taxonomy" id="2763654"/>
    <lineage>
        <taxon>Bacteria</taxon>
        <taxon>Bacillati</taxon>
        <taxon>Bacillota</taxon>
        <taxon>Clostridia</taxon>
        <taxon>Christensenellales</taxon>
        <taxon>Christensenellaceae</taxon>
        <taxon>Luoshenia</taxon>
    </lineage>
</organism>
<sequence length="70" mass="7929">MIASYGLHDVVQTKKSHPCGSDRWEIIRVGADIKIRCCGCRRIVMLPRNEFEKRVRKVFPAAAESEGNKA</sequence>
<accession>A0A926D1J1</accession>
<proteinExistence type="predicted"/>
<dbReference type="RefSeq" id="WP_138294782.1">
    <property type="nucleotide sequence ID" value="NZ_JACRSO010000003.1"/>
</dbReference>
<reference evidence="1" key="1">
    <citation type="submission" date="2020-08" db="EMBL/GenBank/DDBJ databases">
        <title>Genome public.</title>
        <authorList>
            <person name="Liu C."/>
            <person name="Sun Q."/>
        </authorList>
    </citation>
    <scope>NUCLEOTIDE SEQUENCE</scope>
    <source>
        <strain evidence="1">NSJ-44</strain>
    </source>
</reference>
<evidence type="ECO:0000313" key="1">
    <source>
        <dbReference type="EMBL" id="MBC8529259.1"/>
    </source>
</evidence>
<gene>
    <name evidence="1" type="ORF">H8699_07455</name>
</gene>
<keyword evidence="2" id="KW-1185">Reference proteome</keyword>
<dbReference type="Pfam" id="PF06107">
    <property type="entry name" value="DUF951"/>
    <property type="match status" value="1"/>
</dbReference>
<name>A0A926D1J1_9FIRM</name>
<comment type="caution">
    <text evidence="1">The sequence shown here is derived from an EMBL/GenBank/DDBJ whole genome shotgun (WGS) entry which is preliminary data.</text>
</comment>
<dbReference type="Proteomes" id="UP000654279">
    <property type="component" value="Unassembled WGS sequence"/>
</dbReference>
<protein>
    <submittedName>
        <fullName evidence="1">DUF951 domain-containing protein</fullName>
    </submittedName>
</protein>
<evidence type="ECO:0000313" key="2">
    <source>
        <dbReference type="Proteomes" id="UP000654279"/>
    </source>
</evidence>
<dbReference type="PIRSF" id="PIRSF037263">
    <property type="entry name" value="DUF951_bac"/>
    <property type="match status" value="1"/>
</dbReference>